<evidence type="ECO:0000259" key="8">
    <source>
        <dbReference type="Pfam" id="PF01751"/>
    </source>
</evidence>
<dbReference type="InterPro" id="IPR007694">
    <property type="entry name" value="DNA_helicase_DnaB-like_C"/>
</dbReference>
<dbReference type="InterPro" id="IPR027032">
    <property type="entry name" value="Twinkle-like"/>
</dbReference>
<dbReference type="Gene3D" id="3.90.580.10">
    <property type="entry name" value="Zinc finger, CHC2-type domain"/>
    <property type="match status" value="1"/>
</dbReference>
<keyword evidence="2" id="KW-0639">Primosome</keyword>
<protein>
    <submittedName>
        <fullName evidence="10">Toprim domain-containing protein</fullName>
    </submittedName>
</protein>
<evidence type="ECO:0000259" key="9">
    <source>
        <dbReference type="Pfam" id="PF03796"/>
    </source>
</evidence>
<feature type="domain" description="Toprim" evidence="8">
    <location>
        <begin position="245"/>
        <end position="315"/>
    </location>
</feature>
<dbReference type="InterPro" id="IPR027417">
    <property type="entry name" value="P-loop_NTPase"/>
</dbReference>
<dbReference type="Gene3D" id="3.40.50.300">
    <property type="entry name" value="P-loop containing nucleotide triphosphate hydrolases"/>
    <property type="match status" value="1"/>
</dbReference>
<keyword evidence="5" id="KW-0235">DNA replication</keyword>
<dbReference type="Proteomes" id="UP000310760">
    <property type="component" value="Unassembled WGS sequence"/>
</dbReference>
<dbReference type="GO" id="GO:0008270">
    <property type="term" value="F:zinc ion binding"/>
    <property type="evidence" value="ECO:0007669"/>
    <property type="project" value="InterPro"/>
</dbReference>
<evidence type="ECO:0000256" key="7">
    <source>
        <dbReference type="SAM" id="MobiDB-lite"/>
    </source>
</evidence>
<dbReference type="SUPFAM" id="SSF52540">
    <property type="entry name" value="P-loop containing nucleoside triphosphate hydrolases"/>
    <property type="match status" value="1"/>
</dbReference>
<evidence type="ECO:0000256" key="5">
    <source>
        <dbReference type="ARBA" id="ARBA00022705"/>
    </source>
</evidence>
<evidence type="ECO:0000256" key="1">
    <source>
        <dbReference type="ARBA" id="ARBA00022478"/>
    </source>
</evidence>
<dbReference type="InterPro" id="IPR006171">
    <property type="entry name" value="TOPRIM_dom"/>
</dbReference>
<comment type="caution">
    <text evidence="10">The sequence shown here is derived from an EMBL/GenBank/DDBJ whole genome shotgun (WGS) entry which is preliminary data.</text>
</comment>
<evidence type="ECO:0000256" key="3">
    <source>
        <dbReference type="ARBA" id="ARBA00022679"/>
    </source>
</evidence>
<dbReference type="PANTHER" id="PTHR12873:SF0">
    <property type="entry name" value="TWINKLE MTDNA HELICASE"/>
    <property type="match status" value="1"/>
</dbReference>
<reference evidence="10 11" key="1">
    <citation type="submission" date="2019-04" db="EMBL/GenBank/DDBJ databases">
        <title>Microbes associate with the intestines of laboratory mice.</title>
        <authorList>
            <person name="Navarre W."/>
            <person name="Wong E."/>
            <person name="Huang K."/>
            <person name="Tropini C."/>
            <person name="Ng K."/>
            <person name="Yu B."/>
        </authorList>
    </citation>
    <scope>NUCLEOTIDE SEQUENCE [LARGE SCALE GENOMIC DNA]</scope>
    <source>
        <strain evidence="10 11">NM22_B1</strain>
    </source>
</reference>
<keyword evidence="3" id="KW-0808">Transferase</keyword>
<dbReference type="GO" id="GO:0000428">
    <property type="term" value="C:DNA-directed RNA polymerase complex"/>
    <property type="evidence" value="ECO:0007669"/>
    <property type="project" value="UniProtKB-KW"/>
</dbReference>
<gene>
    <name evidence="10" type="ORF">E5339_17960</name>
</gene>
<dbReference type="Gene3D" id="3.40.1360.10">
    <property type="match status" value="1"/>
</dbReference>
<dbReference type="EMBL" id="SRYJ01000048">
    <property type="protein sequence ID" value="TGY67970.1"/>
    <property type="molecule type" value="Genomic_DNA"/>
</dbReference>
<dbReference type="Pfam" id="PF01751">
    <property type="entry name" value="Toprim"/>
    <property type="match status" value="1"/>
</dbReference>
<dbReference type="InterPro" id="IPR034154">
    <property type="entry name" value="TOPRIM_DnaG/twinkle"/>
</dbReference>
<feature type="region of interest" description="Disordered" evidence="7">
    <location>
        <begin position="68"/>
        <end position="100"/>
    </location>
</feature>
<evidence type="ECO:0000313" key="10">
    <source>
        <dbReference type="EMBL" id="TGY67970.1"/>
    </source>
</evidence>
<accession>A0A4S2FGQ6</accession>
<dbReference type="InterPro" id="IPR036977">
    <property type="entry name" value="DNA_primase_Znf_CHC2"/>
</dbReference>
<name>A0A4S2FGQ6_9BACT</name>
<feature type="compositionally biased region" description="Polar residues" evidence="7">
    <location>
        <begin position="77"/>
        <end position="89"/>
    </location>
</feature>
<feature type="domain" description="SF4 helicase" evidence="9">
    <location>
        <begin position="389"/>
        <end position="550"/>
    </location>
</feature>
<dbReference type="GO" id="GO:0006269">
    <property type="term" value="P:DNA replication, synthesis of primer"/>
    <property type="evidence" value="ECO:0007669"/>
    <property type="project" value="UniProtKB-KW"/>
</dbReference>
<dbReference type="RefSeq" id="WP_135952484.1">
    <property type="nucleotide sequence ID" value="NZ_CAOOJZ010000069.1"/>
</dbReference>
<proteinExistence type="predicted"/>
<sequence length="658" mass="73607">MKPFYQLSDFPDRKSAGKNFIAECPKCGKKHLSIAKANGMFYCFYAGCGFHGQLLDFQKQHPLNHSYSAPAAGYARSHNTAARTPNDGGTPQPPEVPMIPEDYTRLTPEIMKRIRPLDADPQNTDPVQQAARRYLADQGISPATAIAARLGCLKHHCAGKGDKNTSGMVHPCIAYVNYLNGQPINAKYRSCDPSNPQPSPQEEKTEKPVYTKCWSQDSPTTPCAPYNIDCINPLLVTTEENIQRLIITEGEKDTLSLLEAGYQYVISMPNGAASEPAKAFEAFTPWLNQVDEIVICGDTDLPGRTLVKHLSDYFGTRSLHVVLPGDCKDISDVLAAYGAEVVRQIIDSAHSVRASDIITVHERETEIMNVLHGEFDHGYQVGHGPLTDHVLHPTDQGGLIIATGKANAGKTDFMNDLTCRLMAKTGRHVCYLSFEVPDKNKHIAHLVHLMLGKANTTHYTSEQLRPLVNYLDAHTVHLDFHEAPPTPDNIIARAEQVRKKMPLEYLYIDPYLFMEMNTAQGTTETQAIKSMLTQMQTWGRNNKIWVIIVAHPRKLAKLTGKNELEEIDMYTIAGSANWANLADFIFSISRINEPDRAFTRLDMLKVRDQDLCQTGTVLYVRQPCGRYDERESEEQIMAEMNGRMMAHDQAPWTDLLAR</sequence>
<evidence type="ECO:0000256" key="6">
    <source>
        <dbReference type="ARBA" id="ARBA00023163"/>
    </source>
</evidence>
<keyword evidence="4" id="KW-0548">Nucleotidyltransferase</keyword>
<keyword evidence="1" id="KW-0240">DNA-directed RNA polymerase</keyword>
<feature type="region of interest" description="Disordered" evidence="7">
    <location>
        <begin position="189"/>
        <end position="210"/>
    </location>
</feature>
<dbReference type="Pfam" id="PF03796">
    <property type="entry name" value="DnaB_C"/>
    <property type="match status" value="1"/>
</dbReference>
<dbReference type="SUPFAM" id="SSF57783">
    <property type="entry name" value="Zinc beta-ribbon"/>
    <property type="match status" value="1"/>
</dbReference>
<dbReference type="CDD" id="cd01029">
    <property type="entry name" value="TOPRIM_primases"/>
    <property type="match status" value="1"/>
</dbReference>
<dbReference type="GO" id="GO:0043139">
    <property type="term" value="F:5'-3' DNA helicase activity"/>
    <property type="evidence" value="ECO:0007669"/>
    <property type="project" value="InterPro"/>
</dbReference>
<organism evidence="10 11">
    <name type="scientific">Phocaeicola sartorii</name>
    <dbReference type="NCBI Taxonomy" id="671267"/>
    <lineage>
        <taxon>Bacteria</taxon>
        <taxon>Pseudomonadati</taxon>
        <taxon>Bacteroidota</taxon>
        <taxon>Bacteroidia</taxon>
        <taxon>Bacteroidales</taxon>
        <taxon>Bacteroidaceae</taxon>
        <taxon>Phocaeicola</taxon>
    </lineage>
</organism>
<keyword evidence="6" id="KW-0804">Transcription</keyword>
<dbReference type="GO" id="GO:0016779">
    <property type="term" value="F:nucleotidyltransferase activity"/>
    <property type="evidence" value="ECO:0007669"/>
    <property type="project" value="UniProtKB-KW"/>
</dbReference>
<dbReference type="SUPFAM" id="SSF56731">
    <property type="entry name" value="DNA primase core"/>
    <property type="match status" value="1"/>
</dbReference>
<dbReference type="GO" id="GO:1990077">
    <property type="term" value="C:primosome complex"/>
    <property type="evidence" value="ECO:0007669"/>
    <property type="project" value="UniProtKB-KW"/>
</dbReference>
<evidence type="ECO:0000256" key="4">
    <source>
        <dbReference type="ARBA" id="ARBA00022695"/>
    </source>
</evidence>
<dbReference type="GO" id="GO:0003697">
    <property type="term" value="F:single-stranded DNA binding"/>
    <property type="evidence" value="ECO:0007669"/>
    <property type="project" value="InterPro"/>
</dbReference>
<evidence type="ECO:0000313" key="11">
    <source>
        <dbReference type="Proteomes" id="UP000310760"/>
    </source>
</evidence>
<dbReference type="AlphaFoldDB" id="A0A4S2FGQ6"/>
<dbReference type="GO" id="GO:0005524">
    <property type="term" value="F:ATP binding"/>
    <property type="evidence" value="ECO:0007669"/>
    <property type="project" value="InterPro"/>
</dbReference>
<evidence type="ECO:0000256" key="2">
    <source>
        <dbReference type="ARBA" id="ARBA00022515"/>
    </source>
</evidence>
<dbReference type="PANTHER" id="PTHR12873">
    <property type="entry name" value="T7-LIKE MITOCHONDRIAL DNA HELICASE"/>
    <property type="match status" value="1"/>
</dbReference>